<dbReference type="InterPro" id="IPR050155">
    <property type="entry name" value="HAD-like_hydrolase_sf"/>
</dbReference>
<keyword evidence="1" id="KW-0378">Hydrolase</keyword>
<comment type="caution">
    <text evidence="1">The sequence shown here is derived from an EMBL/GenBank/DDBJ whole genome shotgun (WGS) entry which is preliminary data.</text>
</comment>
<dbReference type="PANTHER" id="PTHR43434:SF20">
    <property type="entry name" value="5'-NUCLEOTIDASE"/>
    <property type="match status" value="1"/>
</dbReference>
<protein>
    <submittedName>
        <fullName evidence="1">Hydrolase</fullName>
    </submittedName>
</protein>
<dbReference type="SFLD" id="SFLDS00003">
    <property type="entry name" value="Haloacid_Dehalogenase"/>
    <property type="match status" value="1"/>
</dbReference>
<dbReference type="Proteomes" id="UP000637980">
    <property type="component" value="Unassembled WGS sequence"/>
</dbReference>
<gene>
    <name evidence="1" type="ORF">GCM10007094_42470</name>
</gene>
<dbReference type="SFLD" id="SFLDG01129">
    <property type="entry name" value="C1.5:_HAD__Beta-PGM__Phosphata"/>
    <property type="match status" value="1"/>
</dbReference>
<dbReference type="Gene3D" id="1.10.150.240">
    <property type="entry name" value="Putative phosphatase, domain 2"/>
    <property type="match status" value="1"/>
</dbReference>
<organism evidence="1 2">
    <name type="scientific">Pseudovibrio japonicus</name>
    <dbReference type="NCBI Taxonomy" id="366534"/>
    <lineage>
        <taxon>Bacteria</taxon>
        <taxon>Pseudomonadati</taxon>
        <taxon>Pseudomonadota</taxon>
        <taxon>Alphaproteobacteria</taxon>
        <taxon>Hyphomicrobiales</taxon>
        <taxon>Stappiaceae</taxon>
        <taxon>Pseudovibrio</taxon>
    </lineage>
</organism>
<dbReference type="GO" id="GO:0016787">
    <property type="term" value="F:hydrolase activity"/>
    <property type="evidence" value="ECO:0007669"/>
    <property type="project" value="UniProtKB-KW"/>
</dbReference>
<dbReference type="Pfam" id="PF13419">
    <property type="entry name" value="HAD_2"/>
    <property type="match status" value="1"/>
</dbReference>
<sequence>MALRTLLFDLDGTLTDPFVGIVTSVQHALEKLGRDVPPAEELAFVIGPPLTETYRQLLNTEDEALIYEGIRLYRERFTTVGLYENERYDGIIEVLQAAKDRGDRLFVCTSKAWVYAEKIVAHFEMDDFFEKTYGCELDMTRSNKVDLLAYLLEQEKLDASQCIMIGDRKHDIIAAKKNGVRSIGVLWGYGSEEEFAECGTDTVVGSREELGEHLADSLVA</sequence>
<dbReference type="InterPro" id="IPR041492">
    <property type="entry name" value="HAD_2"/>
</dbReference>
<name>A0ABQ3ENR8_9HYPH</name>
<reference evidence="2" key="1">
    <citation type="journal article" date="2019" name="Int. J. Syst. Evol. Microbiol.">
        <title>The Global Catalogue of Microorganisms (GCM) 10K type strain sequencing project: providing services to taxonomists for standard genome sequencing and annotation.</title>
        <authorList>
            <consortium name="The Broad Institute Genomics Platform"/>
            <consortium name="The Broad Institute Genome Sequencing Center for Infectious Disease"/>
            <person name="Wu L."/>
            <person name="Ma J."/>
        </authorList>
    </citation>
    <scope>NUCLEOTIDE SEQUENCE [LARGE SCALE GENOMIC DNA]</scope>
    <source>
        <strain evidence="2">KCTC 12861</strain>
    </source>
</reference>
<dbReference type="InterPro" id="IPR036412">
    <property type="entry name" value="HAD-like_sf"/>
</dbReference>
<dbReference type="InterPro" id="IPR023214">
    <property type="entry name" value="HAD_sf"/>
</dbReference>
<accession>A0ABQ3ENR8</accession>
<evidence type="ECO:0000313" key="2">
    <source>
        <dbReference type="Proteomes" id="UP000637980"/>
    </source>
</evidence>
<evidence type="ECO:0000313" key="1">
    <source>
        <dbReference type="EMBL" id="GHB48697.1"/>
    </source>
</evidence>
<dbReference type="EMBL" id="BMXE01000011">
    <property type="protein sequence ID" value="GHB48697.1"/>
    <property type="molecule type" value="Genomic_DNA"/>
</dbReference>
<keyword evidence="2" id="KW-1185">Reference proteome</keyword>
<dbReference type="InterPro" id="IPR023198">
    <property type="entry name" value="PGP-like_dom2"/>
</dbReference>
<dbReference type="PANTHER" id="PTHR43434">
    <property type="entry name" value="PHOSPHOGLYCOLATE PHOSPHATASE"/>
    <property type="match status" value="1"/>
</dbReference>
<proteinExistence type="predicted"/>
<dbReference type="SUPFAM" id="SSF56784">
    <property type="entry name" value="HAD-like"/>
    <property type="match status" value="1"/>
</dbReference>
<dbReference type="Gene3D" id="3.40.50.1000">
    <property type="entry name" value="HAD superfamily/HAD-like"/>
    <property type="match status" value="1"/>
</dbReference>